<sequence length="49" mass="5153">MFWLVGTVSGVVALADRLLFRFLAVVLSVLVCADEELIVGCGVGISSRA</sequence>
<evidence type="ECO:0000313" key="1">
    <source>
        <dbReference type="EMBL" id="GAA4664795.1"/>
    </source>
</evidence>
<dbReference type="Proteomes" id="UP001501699">
    <property type="component" value="Unassembled WGS sequence"/>
</dbReference>
<dbReference type="EMBL" id="BAABJA010000008">
    <property type="protein sequence ID" value="GAA4664795.1"/>
    <property type="molecule type" value="Genomic_DNA"/>
</dbReference>
<organism evidence="1 2">
    <name type="scientific">Bartonella pachyuromydis</name>
    <dbReference type="NCBI Taxonomy" id="931097"/>
    <lineage>
        <taxon>Bacteria</taxon>
        <taxon>Pseudomonadati</taxon>
        <taxon>Pseudomonadota</taxon>
        <taxon>Alphaproteobacteria</taxon>
        <taxon>Hyphomicrobiales</taxon>
        <taxon>Bartonellaceae</taxon>
        <taxon>Bartonella</taxon>
    </lineage>
</organism>
<accession>A0ABP8VJD0</accession>
<proteinExistence type="predicted"/>
<comment type="caution">
    <text evidence="1">The sequence shown here is derived from an EMBL/GenBank/DDBJ whole genome shotgun (WGS) entry which is preliminary data.</text>
</comment>
<evidence type="ECO:0000313" key="2">
    <source>
        <dbReference type="Proteomes" id="UP001501699"/>
    </source>
</evidence>
<protein>
    <submittedName>
        <fullName evidence="1">Uncharacterized protein</fullName>
    </submittedName>
</protein>
<keyword evidence="2" id="KW-1185">Reference proteome</keyword>
<gene>
    <name evidence="1" type="ORF">GCM10023262_11940</name>
</gene>
<name>A0ABP8VJD0_9HYPH</name>
<reference evidence="2" key="1">
    <citation type="journal article" date="2019" name="Int. J. Syst. Evol. Microbiol.">
        <title>The Global Catalogue of Microorganisms (GCM) 10K type strain sequencing project: providing services to taxonomists for standard genome sequencing and annotation.</title>
        <authorList>
            <consortium name="The Broad Institute Genomics Platform"/>
            <consortium name="The Broad Institute Genome Sequencing Center for Infectious Disease"/>
            <person name="Wu L."/>
            <person name="Ma J."/>
        </authorList>
    </citation>
    <scope>NUCLEOTIDE SEQUENCE [LARGE SCALE GENOMIC DNA]</scope>
    <source>
        <strain evidence="2">JCM 17714</strain>
    </source>
</reference>